<evidence type="ECO:0000313" key="2">
    <source>
        <dbReference type="Proteomes" id="UP000652681"/>
    </source>
</evidence>
<dbReference type="AlphaFoldDB" id="A0A8J6PDN2"/>
<protein>
    <submittedName>
        <fullName evidence="1">Uncharacterized protein</fullName>
    </submittedName>
</protein>
<comment type="caution">
    <text evidence="1">The sequence shown here is derived from an EMBL/GenBank/DDBJ whole genome shotgun (WGS) entry which is preliminary data.</text>
</comment>
<gene>
    <name evidence="1" type="ORF">H9Y05_12865</name>
</gene>
<dbReference type="EMBL" id="JACVEL010000009">
    <property type="protein sequence ID" value="MBC9813362.1"/>
    <property type="molecule type" value="Genomic_DNA"/>
</dbReference>
<organism evidence="1 2">
    <name type="scientific">Taishania pollutisoli</name>
    <dbReference type="NCBI Taxonomy" id="2766479"/>
    <lineage>
        <taxon>Bacteria</taxon>
        <taxon>Pseudomonadati</taxon>
        <taxon>Bacteroidota</taxon>
        <taxon>Flavobacteriia</taxon>
        <taxon>Flavobacteriales</taxon>
        <taxon>Crocinitomicaceae</taxon>
        <taxon>Taishania</taxon>
    </lineage>
</organism>
<keyword evidence="2" id="KW-1185">Reference proteome</keyword>
<reference evidence="1" key="1">
    <citation type="submission" date="2020-09" db="EMBL/GenBank/DDBJ databases">
        <title>Taishania pollutisoli gen. nov., sp. nov., Isolated from Tetrabromobisphenol A-Contaminated Soil.</title>
        <authorList>
            <person name="Chen Q."/>
        </authorList>
    </citation>
    <scope>NUCLEOTIDE SEQUENCE</scope>
    <source>
        <strain evidence="1">CZZ-1</strain>
    </source>
</reference>
<accession>A0A8J6PDN2</accession>
<dbReference type="RefSeq" id="WP_216714520.1">
    <property type="nucleotide sequence ID" value="NZ_JACVEL010000009.1"/>
</dbReference>
<name>A0A8J6PDN2_9FLAO</name>
<proteinExistence type="predicted"/>
<evidence type="ECO:0000313" key="1">
    <source>
        <dbReference type="EMBL" id="MBC9813362.1"/>
    </source>
</evidence>
<sequence length="121" mass="13012">MSNTIKVTACDNELIIIAYQWGASFELMRILSGNYNSVDVTINIQPGQYTGPIVLNGVNNPLSGSYDVYLANGDYSVVFLGLDWGGPQGFKVNFNGAEYDSVPSESGEGLVWNTPPIGLTV</sequence>
<dbReference type="Proteomes" id="UP000652681">
    <property type="component" value="Unassembled WGS sequence"/>
</dbReference>